<accession>B3DWP6</accession>
<dbReference type="KEGG" id="min:Minf_1655"/>
<gene>
    <name evidence="1" type="ordered locus">Minf_1655</name>
</gene>
<organism evidence="1 2">
    <name type="scientific">Methylacidiphilum infernorum (isolate V4)</name>
    <name type="common">Methylokorus infernorum (strain V4)</name>
    <dbReference type="NCBI Taxonomy" id="481448"/>
    <lineage>
        <taxon>Bacteria</taxon>
        <taxon>Pseudomonadati</taxon>
        <taxon>Verrucomicrobiota</taxon>
        <taxon>Methylacidiphilae</taxon>
        <taxon>Methylacidiphilales</taxon>
        <taxon>Methylacidiphilaceae</taxon>
        <taxon>Methylacidiphilum (ex Ratnadevi et al. 2023)</taxon>
    </lineage>
</organism>
<evidence type="ECO:0000313" key="2">
    <source>
        <dbReference type="Proteomes" id="UP000009149"/>
    </source>
</evidence>
<dbReference type="AlphaFoldDB" id="B3DWP6"/>
<dbReference type="EMBL" id="CP000975">
    <property type="protein sequence ID" value="ACD83709.1"/>
    <property type="molecule type" value="Genomic_DNA"/>
</dbReference>
<evidence type="ECO:0000313" key="1">
    <source>
        <dbReference type="EMBL" id="ACD83709.1"/>
    </source>
</evidence>
<protein>
    <submittedName>
        <fullName evidence="1">Uncharacterized protein</fullName>
    </submittedName>
</protein>
<dbReference type="HOGENOM" id="CLU_2826178_0_0_0"/>
<reference evidence="1 2" key="1">
    <citation type="journal article" date="2008" name="Biol. Direct">
        <title>Complete genome sequence of the extremely acidophilic methanotroph isolate V4, Methylacidiphilum infernorum, a representative of the bacterial phylum Verrucomicrobia.</title>
        <authorList>
            <person name="Hou S."/>
            <person name="Makarova K.S."/>
            <person name="Saw J.H."/>
            <person name="Senin P."/>
            <person name="Ly B.V."/>
            <person name="Zhou Z."/>
            <person name="Ren Y."/>
            <person name="Wang J."/>
            <person name="Galperin M.Y."/>
            <person name="Omelchenko M.V."/>
            <person name="Wolf Y.I."/>
            <person name="Yutin N."/>
            <person name="Koonin E.V."/>
            <person name="Stott M.B."/>
            <person name="Mountain B.W."/>
            <person name="Crowe M.A."/>
            <person name="Smirnova A.V."/>
            <person name="Dunfield P.F."/>
            <person name="Feng L."/>
            <person name="Wang L."/>
            <person name="Alam M."/>
        </authorList>
    </citation>
    <scope>NUCLEOTIDE SEQUENCE [LARGE SCALE GENOMIC DNA]</scope>
    <source>
        <strain evidence="2">Isolate V4</strain>
    </source>
</reference>
<dbReference type="Proteomes" id="UP000009149">
    <property type="component" value="Chromosome"/>
</dbReference>
<name>B3DWP6_METI4</name>
<sequence length="66" mass="7386">MGIAVSSFLAMPLSSYSAKKVFAPFSRSSFCFLVVYDKKAEIPWKTPPFSKPKFSALYCSARWLPA</sequence>
<proteinExistence type="predicted"/>